<dbReference type="GO" id="GO:0000709">
    <property type="term" value="P:meiotic joint molecule formation"/>
    <property type="evidence" value="ECO:0007669"/>
    <property type="project" value="TreeGrafter"/>
</dbReference>
<comment type="similarity">
    <text evidence="2">Belongs to the HOP2 family.</text>
</comment>
<protein>
    <recommendedName>
        <fullName evidence="3">Homologous-pairing protein 2 homolog</fullName>
    </recommendedName>
</protein>
<feature type="domain" description="Homologous-pairing protein 2 winged helix" evidence="8">
    <location>
        <begin position="6"/>
        <end position="56"/>
    </location>
</feature>
<keyword evidence="4" id="KW-0175">Coiled coil</keyword>
<name>A0A2J8A6X4_9CHLO</name>
<keyword evidence="6" id="KW-0539">Nucleus</keyword>
<dbReference type="InterPro" id="IPR040661">
    <property type="entry name" value="LZ3wCH"/>
</dbReference>
<evidence type="ECO:0000256" key="7">
    <source>
        <dbReference type="ARBA" id="ARBA00023254"/>
    </source>
</evidence>
<dbReference type="GO" id="GO:0003690">
    <property type="term" value="F:double-stranded DNA binding"/>
    <property type="evidence" value="ECO:0007669"/>
    <property type="project" value="TreeGrafter"/>
</dbReference>
<evidence type="ECO:0000259" key="9">
    <source>
        <dbReference type="Pfam" id="PF18517"/>
    </source>
</evidence>
<keyword evidence="7" id="KW-0469">Meiosis</keyword>
<dbReference type="PANTHER" id="PTHR15938:SF0">
    <property type="entry name" value="HOMOLOGOUS-PAIRING PROTEIN 2 HOMOLOG"/>
    <property type="match status" value="1"/>
</dbReference>
<accession>A0A2J8A6X4</accession>
<dbReference type="Pfam" id="PF18517">
    <property type="entry name" value="LZ3wCH"/>
    <property type="match status" value="1"/>
</dbReference>
<evidence type="ECO:0000256" key="6">
    <source>
        <dbReference type="ARBA" id="ARBA00023242"/>
    </source>
</evidence>
<dbReference type="Gene3D" id="1.10.10.10">
    <property type="entry name" value="Winged helix-like DNA-binding domain superfamily/Winged helix DNA-binding domain"/>
    <property type="match status" value="1"/>
</dbReference>
<dbReference type="GO" id="GO:0120230">
    <property type="term" value="F:recombinase activator activity"/>
    <property type="evidence" value="ECO:0007669"/>
    <property type="project" value="TreeGrafter"/>
</dbReference>
<dbReference type="Proteomes" id="UP000236333">
    <property type="component" value="Unassembled WGS sequence"/>
</dbReference>
<dbReference type="EMBL" id="PGGS01000137">
    <property type="protein sequence ID" value="PNH08274.1"/>
    <property type="molecule type" value="Genomic_DNA"/>
</dbReference>
<keyword evidence="5" id="KW-0233">DNA recombination</keyword>
<evidence type="ECO:0000256" key="5">
    <source>
        <dbReference type="ARBA" id="ARBA00023172"/>
    </source>
</evidence>
<dbReference type="OrthoDB" id="272266at2759"/>
<dbReference type="AlphaFoldDB" id="A0A2J8A6X4"/>
<keyword evidence="11" id="KW-1185">Reference proteome</keyword>
<evidence type="ECO:0000256" key="2">
    <source>
        <dbReference type="ARBA" id="ARBA00007922"/>
    </source>
</evidence>
<comment type="caution">
    <text evidence="10">The sequence shown here is derived from an EMBL/GenBank/DDBJ whole genome shotgun (WGS) entry which is preliminary data.</text>
</comment>
<dbReference type="Pfam" id="PF07106">
    <property type="entry name" value="WHD_TBPIP"/>
    <property type="match status" value="1"/>
</dbReference>
<dbReference type="GO" id="GO:0120231">
    <property type="term" value="C:DNA recombinase auxiliary factor complex"/>
    <property type="evidence" value="ECO:0007669"/>
    <property type="project" value="TreeGrafter"/>
</dbReference>
<feature type="domain" description="Leucine zipper with capping helix" evidence="9">
    <location>
        <begin position="74"/>
        <end position="129"/>
    </location>
</feature>
<proteinExistence type="inferred from homology"/>
<organism evidence="10 11">
    <name type="scientific">Tetrabaena socialis</name>
    <dbReference type="NCBI Taxonomy" id="47790"/>
    <lineage>
        <taxon>Eukaryota</taxon>
        <taxon>Viridiplantae</taxon>
        <taxon>Chlorophyta</taxon>
        <taxon>core chlorophytes</taxon>
        <taxon>Chlorophyceae</taxon>
        <taxon>CS clade</taxon>
        <taxon>Chlamydomonadales</taxon>
        <taxon>Tetrabaenaceae</taxon>
        <taxon>Tetrabaena</taxon>
    </lineage>
</organism>
<evidence type="ECO:0000259" key="8">
    <source>
        <dbReference type="Pfam" id="PF07106"/>
    </source>
</evidence>
<reference evidence="10 11" key="1">
    <citation type="journal article" date="2017" name="Mol. Biol. Evol.">
        <title>The 4-celled Tetrabaena socialis nuclear genome reveals the essential components for genetic control of cell number at the origin of multicellularity in the volvocine lineage.</title>
        <authorList>
            <person name="Featherston J."/>
            <person name="Arakaki Y."/>
            <person name="Hanschen E.R."/>
            <person name="Ferris P.J."/>
            <person name="Michod R.E."/>
            <person name="Olson B.J.S.C."/>
            <person name="Nozaki H."/>
            <person name="Durand P.M."/>
        </authorList>
    </citation>
    <scope>NUCLEOTIDE SEQUENCE [LARGE SCALE GENOMIC DNA]</scope>
    <source>
        <strain evidence="10 11">NIES-571</strain>
    </source>
</reference>
<evidence type="ECO:0000256" key="3">
    <source>
        <dbReference type="ARBA" id="ARBA00016093"/>
    </source>
</evidence>
<gene>
    <name evidence="10" type="ORF">TSOC_005194</name>
</gene>
<evidence type="ECO:0000313" key="11">
    <source>
        <dbReference type="Proteomes" id="UP000236333"/>
    </source>
</evidence>
<comment type="subcellular location">
    <subcellularLocation>
        <location evidence="1">Nucleus</location>
    </subcellularLocation>
</comment>
<sequence length="148" mass="16400">MATHSAEATIERIAREHNKPFSLQQLADLGQTTGLKKAQVTKAVDALVASGRLTAKLEEDSAKLKLLKSGTVLVTAEERAAVEKLLQTNLEWWRKRRSMFKGIWSTISENLDGKQSALFEEAGIETDETAGADLAEAERLIPKKQRRL</sequence>
<dbReference type="GO" id="GO:0000794">
    <property type="term" value="C:condensed nuclear chromosome"/>
    <property type="evidence" value="ECO:0007669"/>
    <property type="project" value="TreeGrafter"/>
</dbReference>
<evidence type="ECO:0000256" key="4">
    <source>
        <dbReference type="ARBA" id="ARBA00023054"/>
    </source>
</evidence>
<dbReference type="GO" id="GO:0007129">
    <property type="term" value="P:homologous chromosome pairing at meiosis"/>
    <property type="evidence" value="ECO:0007669"/>
    <property type="project" value="TreeGrafter"/>
</dbReference>
<dbReference type="GO" id="GO:0010774">
    <property type="term" value="P:meiotic strand invasion involved in reciprocal meiotic recombination"/>
    <property type="evidence" value="ECO:0007669"/>
    <property type="project" value="TreeGrafter"/>
</dbReference>
<dbReference type="InterPro" id="IPR036388">
    <property type="entry name" value="WH-like_DNA-bd_sf"/>
</dbReference>
<evidence type="ECO:0000313" key="10">
    <source>
        <dbReference type="EMBL" id="PNH08274.1"/>
    </source>
</evidence>
<dbReference type="PANTHER" id="PTHR15938">
    <property type="entry name" value="TBP-1 INTERACTING PROTEIN"/>
    <property type="match status" value="1"/>
</dbReference>
<dbReference type="InterPro" id="IPR010776">
    <property type="entry name" value="Hop2_WH_dom"/>
</dbReference>
<evidence type="ECO:0000256" key="1">
    <source>
        <dbReference type="ARBA" id="ARBA00004123"/>
    </source>
</evidence>